<dbReference type="AlphaFoldDB" id="A0AAV7HKZ2"/>
<dbReference type="InterPro" id="IPR039039">
    <property type="entry name" value="RAI1-like_fam"/>
</dbReference>
<dbReference type="GO" id="GO:0046872">
    <property type="term" value="F:metal ion binding"/>
    <property type="evidence" value="ECO:0007669"/>
    <property type="project" value="UniProtKB-KW"/>
</dbReference>
<reference evidence="4 5" key="1">
    <citation type="journal article" date="2021" name="J. Hered.">
        <title>A chromosome-level genome assembly of the parasitoid wasp, Cotesia glomerata (Hymenoptera: Braconidae).</title>
        <authorList>
            <person name="Pinto B.J."/>
            <person name="Weis J.J."/>
            <person name="Gamble T."/>
            <person name="Ode P.J."/>
            <person name="Paul R."/>
            <person name="Zaspel J.M."/>
        </authorList>
    </citation>
    <scope>NUCLEOTIDE SEQUENCE [LARGE SCALE GENOMIC DNA]</scope>
    <source>
        <strain evidence="4">CgM1</strain>
    </source>
</reference>
<dbReference type="Pfam" id="PF08652">
    <property type="entry name" value="RAI1"/>
    <property type="match status" value="1"/>
</dbReference>
<keyword evidence="2" id="KW-0694">RNA-binding</keyword>
<protein>
    <recommendedName>
        <fullName evidence="2">Decapping nuclease</fullName>
        <ecNumber evidence="2">3.6.1.-</ecNumber>
    </recommendedName>
</protein>
<dbReference type="InterPro" id="IPR013961">
    <property type="entry name" value="RAI1"/>
</dbReference>
<name>A0AAV7HKZ2_COTGL</name>
<gene>
    <name evidence="4" type="ORF">KQX54_017764</name>
</gene>
<keyword evidence="2" id="KW-0547">Nucleotide-binding</keyword>
<keyword evidence="2" id="KW-0540">Nuclease</keyword>
<evidence type="ECO:0000256" key="2">
    <source>
        <dbReference type="RuleBase" id="RU367113"/>
    </source>
</evidence>
<evidence type="ECO:0000259" key="3">
    <source>
        <dbReference type="Pfam" id="PF08652"/>
    </source>
</evidence>
<keyword evidence="2" id="KW-0479">Metal-binding</keyword>
<evidence type="ECO:0000313" key="5">
    <source>
        <dbReference type="Proteomes" id="UP000826195"/>
    </source>
</evidence>
<keyword evidence="5" id="KW-1185">Reference proteome</keyword>
<comment type="caution">
    <text evidence="4">The sequence shown here is derived from an EMBL/GenBank/DDBJ whole genome shotgun (WGS) entry which is preliminary data.</text>
</comment>
<dbReference type="PANTHER" id="PTHR12395">
    <property type="entry name" value="DOM-3 RELATED"/>
    <property type="match status" value="1"/>
</dbReference>
<keyword evidence="2" id="KW-0378">Hydrolase</keyword>
<dbReference type="GO" id="GO:0000956">
    <property type="term" value="P:nuclear-transcribed mRNA catabolic process"/>
    <property type="evidence" value="ECO:0007669"/>
    <property type="project" value="TreeGrafter"/>
</dbReference>
<dbReference type="PANTHER" id="PTHR12395:SF9">
    <property type="entry name" value="DECAPPING AND EXORIBONUCLEASE PROTEIN"/>
    <property type="match status" value="1"/>
</dbReference>
<dbReference type="GO" id="GO:0110155">
    <property type="term" value="P:NAD-cap decapping"/>
    <property type="evidence" value="ECO:0007669"/>
    <property type="project" value="TreeGrafter"/>
</dbReference>
<proteinExistence type="inferred from homology"/>
<accession>A0AAV7HKZ2</accession>
<feature type="domain" description="RAI1-like" evidence="3">
    <location>
        <begin position="180"/>
        <end position="516"/>
    </location>
</feature>
<dbReference type="GO" id="GO:0005634">
    <property type="term" value="C:nucleus"/>
    <property type="evidence" value="ECO:0007669"/>
    <property type="project" value="UniProtKB-SubCell"/>
</dbReference>
<dbReference type="GO" id="GO:0005829">
    <property type="term" value="C:cytosol"/>
    <property type="evidence" value="ECO:0007669"/>
    <property type="project" value="TreeGrafter"/>
</dbReference>
<comment type="function">
    <text evidence="2">Decapping enzyme for NAD-capped RNAs: specifically hydrolyzes the nicotinamide adenine dinucleotide (NAD) cap from a subset of RNAs by removing the entire NAD moiety from the 5'-end of an NAD-capped RNA.</text>
</comment>
<keyword evidence="2" id="KW-0539">Nucleus</keyword>
<evidence type="ECO:0000313" key="4">
    <source>
        <dbReference type="EMBL" id="KAH0540496.1"/>
    </source>
</evidence>
<dbReference type="GO" id="GO:0004518">
    <property type="term" value="F:nuclease activity"/>
    <property type="evidence" value="ECO:0007669"/>
    <property type="project" value="UniProtKB-KW"/>
</dbReference>
<comment type="subcellular location">
    <subcellularLocation>
        <location evidence="2">Nucleus</location>
    </subcellularLocation>
</comment>
<evidence type="ECO:0000256" key="1">
    <source>
        <dbReference type="ARBA" id="ARBA00006562"/>
    </source>
</evidence>
<dbReference type="GO" id="GO:0003723">
    <property type="term" value="F:RNA binding"/>
    <property type="evidence" value="ECO:0007669"/>
    <property type="project" value="UniProtKB-KW"/>
</dbReference>
<dbReference type="Proteomes" id="UP000826195">
    <property type="component" value="Unassembled WGS sequence"/>
</dbReference>
<dbReference type="GO" id="GO:0034353">
    <property type="term" value="F:mRNA 5'-diphosphatase activity"/>
    <property type="evidence" value="ECO:0007669"/>
    <property type="project" value="TreeGrafter"/>
</dbReference>
<dbReference type="EC" id="3.6.1.-" evidence="2"/>
<comment type="cofactor">
    <cofactor evidence="2">
        <name>a divalent metal cation</name>
        <dbReference type="ChEBI" id="CHEBI:60240"/>
    </cofactor>
</comment>
<dbReference type="EMBL" id="JAHXZJ010002609">
    <property type="protein sequence ID" value="KAH0540496.1"/>
    <property type="molecule type" value="Genomic_DNA"/>
</dbReference>
<organism evidence="4 5">
    <name type="scientific">Cotesia glomerata</name>
    <name type="common">Lepidopteran parasitic wasp</name>
    <name type="synonym">Apanteles glomeratus</name>
    <dbReference type="NCBI Taxonomy" id="32391"/>
    <lineage>
        <taxon>Eukaryota</taxon>
        <taxon>Metazoa</taxon>
        <taxon>Ecdysozoa</taxon>
        <taxon>Arthropoda</taxon>
        <taxon>Hexapoda</taxon>
        <taxon>Insecta</taxon>
        <taxon>Pterygota</taxon>
        <taxon>Neoptera</taxon>
        <taxon>Endopterygota</taxon>
        <taxon>Hymenoptera</taxon>
        <taxon>Apocrita</taxon>
        <taxon>Ichneumonoidea</taxon>
        <taxon>Braconidae</taxon>
        <taxon>Microgastrinae</taxon>
        <taxon>Cotesia</taxon>
    </lineage>
</organism>
<comment type="similarity">
    <text evidence="1 2">Belongs to the DXO/Dom3Z family.</text>
</comment>
<dbReference type="GO" id="GO:0000166">
    <property type="term" value="F:nucleotide binding"/>
    <property type="evidence" value="ECO:0007669"/>
    <property type="project" value="UniProtKB-KW"/>
</dbReference>
<sequence length="522" mass="61960">MDGKSNAEKPALQLEKVISTGDSEFEIVSTSQQQQQPCRNEKEFVQFQHYLLWLMRTEKKLHDMNEANFQSWCLIGSHYLTTCNNVVEVLNADFGYYLIRLQVFDGHRNTEGLRIKCLMLDSYELMMIISQSLQRIHLTFTKFLKEQNKFCWKFRLIRSYIQMVYRIKKSWDKDFPYFERPKAIGYYSIDSSRSICFDSSQLTYYNLPKNYEVNFNLNQGIESVRRKIKPTKHEKIDTFLQWIVNNTDKIRANPESGRSLQPNIVCFRGLLSRLMKTAYDEREGWIICAAKWKGTIYLMAFDTEAEKFEILNQTEKDLQFSSWGFKFEQYILSDEPNKLPDTSKPVDEREEFCCVFQSHLNNNKLLYAAEMDGVYSDKLLSDPLPIENLRFIELKTSRLVDNERQFSNLKKFKFIRWWSQSFLVGIDTILCGFRDDKGVVRRLENYRVADLPKISERFWSASVAMNFCDEFLNYVKKTVIKNYDNTIYKFERIPHSHIVMTEVPPTSEYAFLPKWFLDSIDK</sequence>